<keyword evidence="2" id="KW-1185">Reference proteome</keyword>
<dbReference type="RefSeq" id="WP_314517028.1">
    <property type="nucleotide sequence ID" value="NZ_JASJOU010000015.1"/>
</dbReference>
<organism evidence="1 2">
    <name type="scientific">Xanthocytophaga agilis</name>
    <dbReference type="NCBI Taxonomy" id="3048010"/>
    <lineage>
        <taxon>Bacteria</taxon>
        <taxon>Pseudomonadati</taxon>
        <taxon>Bacteroidota</taxon>
        <taxon>Cytophagia</taxon>
        <taxon>Cytophagales</taxon>
        <taxon>Rhodocytophagaceae</taxon>
        <taxon>Xanthocytophaga</taxon>
    </lineage>
</organism>
<reference evidence="1" key="1">
    <citation type="submission" date="2023-05" db="EMBL/GenBank/DDBJ databases">
        <authorList>
            <person name="Zhang X."/>
        </authorList>
    </citation>
    <scope>NUCLEOTIDE SEQUENCE</scope>
    <source>
        <strain evidence="1">BD1B2-1</strain>
    </source>
</reference>
<accession>A0AAE3UJI2</accession>
<name>A0AAE3UJI2_9BACT</name>
<proteinExistence type="predicted"/>
<gene>
    <name evidence="1" type="ORF">QNI22_31320</name>
</gene>
<protein>
    <submittedName>
        <fullName evidence="1">Uncharacterized protein</fullName>
    </submittedName>
</protein>
<sequence length="206" mass="23979">METITGYLMVRKPSYNYAEGYMSGYHLPPINQIYYYGIDRLYWFDIEVYFHKNLLNKFLDQKYREIENSVNDGTFIGILKKITEANLFINLNEDIKLKNEIIAISSPTLNSIKGECQIPSSQIEWLGYDILQLGGWSLIRHALFENRQYSMLEKNPLNSYGLFDNIKSIDKFLEAYDKLALLDKVDPIVEGSIVDPVRIARLKDKS</sequence>
<evidence type="ECO:0000313" key="2">
    <source>
        <dbReference type="Proteomes" id="UP001232063"/>
    </source>
</evidence>
<dbReference type="Proteomes" id="UP001232063">
    <property type="component" value="Unassembled WGS sequence"/>
</dbReference>
<comment type="caution">
    <text evidence="1">The sequence shown here is derived from an EMBL/GenBank/DDBJ whole genome shotgun (WGS) entry which is preliminary data.</text>
</comment>
<evidence type="ECO:0000313" key="1">
    <source>
        <dbReference type="EMBL" id="MDJ1505188.1"/>
    </source>
</evidence>
<dbReference type="EMBL" id="JASJOU010000015">
    <property type="protein sequence ID" value="MDJ1505188.1"/>
    <property type="molecule type" value="Genomic_DNA"/>
</dbReference>
<dbReference type="AlphaFoldDB" id="A0AAE3UJI2"/>